<proteinExistence type="inferred from homology"/>
<feature type="domain" description="GLMA-like second" evidence="4">
    <location>
        <begin position="480"/>
        <end position="569"/>
    </location>
</feature>
<dbReference type="Pfam" id="PF01301">
    <property type="entry name" value="Glyco_hydro_35"/>
    <property type="match status" value="1"/>
</dbReference>
<dbReference type="PANTHER" id="PTHR23421">
    <property type="entry name" value="BETA-GALACTOSIDASE RELATED"/>
    <property type="match status" value="1"/>
</dbReference>
<sequence>MKKRAEVTPQGISLDGELLPLYSGAVHYWRLDRTLWKDILENVKKMGFHIIETYIPWSVHEISRGEFDFGRIDKRKDLDAFLTLCEELGLFVHVRPGPHINSEMTYFGYPKRIVYDTAIQARSPFRTPVNLPHSPKVIPVPSYASEAFYREVEVYFDALAPIIRKHTYPNGNIIAIQSDNETCYFFREQPYVSDYHPDSVALYRTMLEDKYTSIETLNSVYRSSWKEFSEIEPPHGFSGSCREDLPYYLDWAEYKEFQICMCLRRFADMWRERGVCLPFYQNTGYHYYTPVDNIRIERECVDICGIDMYPNRTALKPIREKIRYMSGSSILPFVPEYGSGVWFEFPETFLPEEEEFTTYYAFMNGLKAINYYMLVERDRWQGSPITRDNRIRSGYFEFYRRFQNFLYENRYWEFFRKPKVLVLKNYDCARIKAVLSSMDFAPLDVNTFAPGFNLPSELFSIGNIFGFEHFDEDNSHWASEFWIENTIRELSLLQIDFNISDTHLPVQKMLSYDYIFASSYDFMSEAAQDALASYAHAGKTLILGPGLPYLNMEMFPCNILEKAAGLDNVRLCTKVDAQLLNELDIPVPFKTRDEGIELSCHYRDETVFLWAANTLSRTQECTIEFSGKKTFKPKYNAGRKEGTDAISLCMPAYSISIWEVLP</sequence>
<evidence type="ECO:0000256" key="2">
    <source>
        <dbReference type="RuleBase" id="RU003679"/>
    </source>
</evidence>
<evidence type="ECO:0000313" key="6">
    <source>
        <dbReference type="Proteomes" id="UP000095544"/>
    </source>
</evidence>
<evidence type="ECO:0000259" key="4">
    <source>
        <dbReference type="Pfam" id="PF22369"/>
    </source>
</evidence>
<dbReference type="Gene3D" id="3.20.20.80">
    <property type="entry name" value="Glycosidases"/>
    <property type="match status" value="1"/>
</dbReference>
<evidence type="ECO:0000259" key="3">
    <source>
        <dbReference type="Pfam" id="PF01301"/>
    </source>
</evidence>
<dbReference type="OrthoDB" id="9813184at2"/>
<feature type="domain" description="Glycoside hydrolase 35 catalytic" evidence="3">
    <location>
        <begin position="13"/>
        <end position="123"/>
    </location>
</feature>
<dbReference type="InterPro" id="IPR017853">
    <property type="entry name" value="GH"/>
</dbReference>
<dbReference type="InterPro" id="IPR001944">
    <property type="entry name" value="Glycoside_Hdrlase_35"/>
</dbReference>
<dbReference type="CDD" id="cd03143">
    <property type="entry name" value="A4_beta-galactosidase_middle_domain"/>
    <property type="match status" value="1"/>
</dbReference>
<comment type="similarity">
    <text evidence="1 2">Belongs to the glycosyl hydrolase 35 family.</text>
</comment>
<name>A0A174MVV0_9FIRM</name>
<dbReference type="InterPro" id="IPR054746">
    <property type="entry name" value="GLMA-like_second"/>
</dbReference>
<dbReference type="GO" id="GO:0004565">
    <property type="term" value="F:beta-galactosidase activity"/>
    <property type="evidence" value="ECO:0007669"/>
    <property type="project" value="UniProtKB-EC"/>
</dbReference>
<evidence type="ECO:0000313" key="5">
    <source>
        <dbReference type="EMBL" id="CUP37905.1"/>
    </source>
</evidence>
<dbReference type="PRINTS" id="PR00742">
    <property type="entry name" value="GLHYDRLASE35"/>
</dbReference>
<protein>
    <submittedName>
        <fullName evidence="5">Beta-galactosidase</fullName>
        <ecNumber evidence="5">3.2.1.23</ecNumber>
    </submittedName>
</protein>
<dbReference type="InterPro" id="IPR031330">
    <property type="entry name" value="Gly_Hdrlase_35_cat"/>
</dbReference>
<keyword evidence="5" id="KW-0326">Glycosidase</keyword>
<reference evidence="5 6" key="1">
    <citation type="submission" date="2015-09" db="EMBL/GenBank/DDBJ databases">
        <authorList>
            <consortium name="Pathogen Informatics"/>
        </authorList>
    </citation>
    <scope>NUCLEOTIDE SEQUENCE [LARGE SCALE GENOMIC DNA]</scope>
    <source>
        <strain evidence="5 6">2789STDY5834876</strain>
    </source>
</reference>
<dbReference type="EC" id="3.2.1.23" evidence="5"/>
<dbReference type="SUPFAM" id="SSF51445">
    <property type="entry name" value="(Trans)glycosidases"/>
    <property type="match status" value="1"/>
</dbReference>
<dbReference type="GO" id="GO:0005975">
    <property type="term" value="P:carbohydrate metabolic process"/>
    <property type="evidence" value="ECO:0007669"/>
    <property type="project" value="InterPro"/>
</dbReference>
<dbReference type="RefSeq" id="WP_055155305.1">
    <property type="nucleotide sequence ID" value="NZ_CYZU01000093.1"/>
</dbReference>
<dbReference type="EMBL" id="CYZU01000093">
    <property type="protein sequence ID" value="CUP37905.1"/>
    <property type="molecule type" value="Genomic_DNA"/>
</dbReference>
<organism evidence="5 6">
    <name type="scientific">Faecalicatena contorta</name>
    <dbReference type="NCBI Taxonomy" id="39482"/>
    <lineage>
        <taxon>Bacteria</taxon>
        <taxon>Bacillati</taxon>
        <taxon>Bacillota</taxon>
        <taxon>Clostridia</taxon>
        <taxon>Lachnospirales</taxon>
        <taxon>Lachnospiraceae</taxon>
        <taxon>Faecalicatena</taxon>
    </lineage>
</organism>
<accession>A0A174MVV0</accession>
<gene>
    <name evidence="5" type="primary">bga_2</name>
    <name evidence="5" type="ORF">ERS852491_05006</name>
</gene>
<keyword evidence="5" id="KW-0378">Hydrolase</keyword>
<dbReference type="STRING" id="39482.ERS852491_05006"/>
<dbReference type="AlphaFoldDB" id="A0A174MVV0"/>
<evidence type="ECO:0000256" key="1">
    <source>
        <dbReference type="ARBA" id="ARBA00009809"/>
    </source>
</evidence>
<dbReference type="Pfam" id="PF22369">
    <property type="entry name" value="GLMA_2nd"/>
    <property type="match status" value="1"/>
</dbReference>
<dbReference type="Proteomes" id="UP000095544">
    <property type="component" value="Unassembled WGS sequence"/>
</dbReference>